<organism evidence="4 5">
    <name type="scientific">Bacteroides eggerthii</name>
    <dbReference type="NCBI Taxonomy" id="28111"/>
    <lineage>
        <taxon>Bacteria</taxon>
        <taxon>Pseudomonadati</taxon>
        <taxon>Bacteroidota</taxon>
        <taxon>Bacteroidia</taxon>
        <taxon>Bacteroidales</taxon>
        <taxon>Bacteroidaceae</taxon>
        <taxon>Bacteroides</taxon>
    </lineage>
</organism>
<evidence type="ECO:0000313" key="5">
    <source>
        <dbReference type="Proteomes" id="UP000283538"/>
    </source>
</evidence>
<dbReference type="Pfam" id="PF07944">
    <property type="entry name" value="Beta-AFase-like_GH127_cat"/>
    <property type="match status" value="1"/>
</dbReference>
<dbReference type="InterPro" id="IPR008928">
    <property type="entry name" value="6-hairpin_glycosidase_sf"/>
</dbReference>
<dbReference type="InterPro" id="IPR012878">
    <property type="entry name" value="Beta-AFase-like_GH127_cat"/>
</dbReference>
<evidence type="ECO:0000313" key="4">
    <source>
        <dbReference type="EMBL" id="RHF12924.1"/>
    </source>
</evidence>
<dbReference type="RefSeq" id="WP_004293068.1">
    <property type="nucleotide sequence ID" value="NZ_CP072227.1"/>
</dbReference>
<evidence type="ECO:0000259" key="1">
    <source>
        <dbReference type="Pfam" id="PF07944"/>
    </source>
</evidence>
<dbReference type="PANTHER" id="PTHR31151:SF0">
    <property type="entry name" value="PROLINE-TRNA LIGASE (DUF1680)"/>
    <property type="match status" value="1"/>
</dbReference>
<reference evidence="3" key="2">
    <citation type="journal article" date="2021" name="PLoS Genet.">
        <title>Mobile Type VI secretion system loci of the gut Bacteroidales display extensive intra-ecosystem transfer, multi-species spread and geographical clustering.</title>
        <authorList>
            <person name="Garcia-Bayona L."/>
            <person name="Coyne M.J."/>
            <person name="Comstock L.E."/>
        </authorList>
    </citation>
    <scope>NUCLEOTIDE SEQUENCE</scope>
    <source>
        <strain evidence="3">CL11T00C20</strain>
    </source>
</reference>
<dbReference type="Proteomes" id="UP000679226">
    <property type="component" value="Chromosome"/>
</dbReference>
<dbReference type="PANTHER" id="PTHR31151">
    <property type="entry name" value="PROLINE-TRNA LIGASE (DUF1680)"/>
    <property type="match status" value="1"/>
</dbReference>
<evidence type="ECO:0000313" key="3">
    <source>
        <dbReference type="EMBL" id="QUT44646.1"/>
    </source>
</evidence>
<dbReference type="EMBL" id="CP072227">
    <property type="protein sequence ID" value="QUT44646.1"/>
    <property type="molecule type" value="Genomic_DNA"/>
</dbReference>
<gene>
    <name evidence="4" type="ORF">DW701_01570</name>
    <name evidence="3" type="ORF">INE88_01447</name>
</gene>
<feature type="domain" description="Non-reducing end beta-L-arabinofuranosidase-like GH127 catalytic" evidence="1">
    <location>
        <begin position="102"/>
        <end position="420"/>
    </location>
</feature>
<proteinExistence type="predicted"/>
<accession>A0A414MKU2</accession>
<dbReference type="KEGG" id="beg:INE88_01447"/>
<dbReference type="InterPro" id="IPR049046">
    <property type="entry name" value="Beta-AFase-like_GH127_middle"/>
</dbReference>
<evidence type="ECO:0000259" key="2">
    <source>
        <dbReference type="Pfam" id="PF20736"/>
    </source>
</evidence>
<reference evidence="4 5" key="1">
    <citation type="submission" date="2018-08" db="EMBL/GenBank/DDBJ databases">
        <title>A genome reference for cultivated species of the human gut microbiota.</title>
        <authorList>
            <person name="Zou Y."/>
            <person name="Xue W."/>
            <person name="Luo G."/>
        </authorList>
    </citation>
    <scope>NUCLEOTIDE SEQUENCE [LARGE SCALE GENOMIC DNA]</scope>
    <source>
        <strain evidence="4 5">AM26-26AC</strain>
    </source>
</reference>
<dbReference type="Pfam" id="PF20736">
    <property type="entry name" value="Glyco_hydro127M"/>
    <property type="match status" value="1"/>
</dbReference>
<name>A0A414MKU2_9BACE</name>
<dbReference type="GO" id="GO:0005975">
    <property type="term" value="P:carbohydrate metabolic process"/>
    <property type="evidence" value="ECO:0007669"/>
    <property type="project" value="InterPro"/>
</dbReference>
<sequence>MKPIKSLTFVLIVLFLSVFIIPLSLAQPQMSVNYRNNLYPLQRKPYIQLPIGSIKPKGWLKEMLFRQRNGMSSQLDKLYPEVMGIRNGWLGGDGDQWERGPYWIDGLLPLSYLLDDEEMKRKIQPWIEWALNSQRKDGFFGPSRNYEPEPGLQRNNSEDWWPRMVILKIMKQHYEATGDTRVIPFLTRYFRYQLQTLPQKPLGYWTFWAEYRACDNLQIVYWLYNITGESFLLELGKLLHKQSYDYVDMFLRRDDLTRINTIHGVNLAQGIKEPIIYYQQDPDSTYIHAVKKAFSDIRKYHGQPQGMYGADEALHGNKPTQGTELCSIVELMYSLESMLEITGDIQFADHLEKLAYNALPTHITDNFMARQYFQQPNQVMLTRHEHNFDINHCETDIVYGLLTGYPCCTSNFHQGWPKFTQNLWYATADNGIAALVYAPSEATIKVGQGVDVHVTETTTYPMGNNIMFTFNFPNSINTSCYFPLHLRIPTWCQEAEIKINGKTIQLSNSQSGIEVIKREWHAGDQLELILPMKVFTSEWYENSVAVERGPLVYSLKIGEKWVKKQIKDDPVRFGTSYNEVLPTTPWNYGLIDFDTLNFSKNFIVVEYPEKMKAKYFWNQESAPIEIKVKAKKIPSWTLYNEMAGPQPYSRMIYGINNEKGSEEEITLIPYGCTTLRITEFPVLGKFD</sequence>
<feature type="domain" description="Non-reducing end beta-L-arabinofuranosidase-like GH127 middle" evidence="2">
    <location>
        <begin position="432"/>
        <end position="532"/>
    </location>
</feature>
<dbReference type="SUPFAM" id="SSF48208">
    <property type="entry name" value="Six-hairpin glycosidases"/>
    <property type="match status" value="1"/>
</dbReference>
<dbReference type="AlphaFoldDB" id="A0A414MKU2"/>
<protein>
    <submittedName>
        <fullName evidence="3">Beta-L-arabinofuranosidase</fullName>
    </submittedName>
</protein>
<dbReference type="Proteomes" id="UP000283538">
    <property type="component" value="Unassembled WGS sequence"/>
</dbReference>
<dbReference type="EMBL" id="QSLA01000001">
    <property type="protein sequence ID" value="RHF12924.1"/>
    <property type="molecule type" value="Genomic_DNA"/>
</dbReference>